<comment type="caution">
    <text evidence="2">The sequence shown here is derived from an EMBL/GenBank/DDBJ whole genome shotgun (WGS) entry which is preliminary data.</text>
</comment>
<accession>A0AAJ0BL38</accession>
<organism evidence="2 3">
    <name type="scientific">Echria macrotheca</name>
    <dbReference type="NCBI Taxonomy" id="438768"/>
    <lineage>
        <taxon>Eukaryota</taxon>
        <taxon>Fungi</taxon>
        <taxon>Dikarya</taxon>
        <taxon>Ascomycota</taxon>
        <taxon>Pezizomycotina</taxon>
        <taxon>Sordariomycetes</taxon>
        <taxon>Sordariomycetidae</taxon>
        <taxon>Sordariales</taxon>
        <taxon>Schizotheciaceae</taxon>
        <taxon>Echria</taxon>
    </lineage>
</organism>
<keyword evidence="1" id="KW-0472">Membrane</keyword>
<gene>
    <name evidence="2" type="ORF">QBC47DRAFT_356986</name>
</gene>
<keyword evidence="1" id="KW-0812">Transmembrane</keyword>
<reference evidence="2" key="1">
    <citation type="submission" date="2023-06" db="EMBL/GenBank/DDBJ databases">
        <title>Genome-scale phylogeny and comparative genomics of the fungal order Sordariales.</title>
        <authorList>
            <consortium name="Lawrence Berkeley National Laboratory"/>
            <person name="Hensen N."/>
            <person name="Bonometti L."/>
            <person name="Westerberg I."/>
            <person name="Brannstrom I.O."/>
            <person name="Guillou S."/>
            <person name="Cros-Aarteil S."/>
            <person name="Calhoun S."/>
            <person name="Haridas S."/>
            <person name="Kuo A."/>
            <person name="Mondo S."/>
            <person name="Pangilinan J."/>
            <person name="Riley R."/>
            <person name="Labutti K."/>
            <person name="Andreopoulos B."/>
            <person name="Lipzen A."/>
            <person name="Chen C."/>
            <person name="Yanf M."/>
            <person name="Daum C."/>
            <person name="Ng V."/>
            <person name="Clum A."/>
            <person name="Steindorff A."/>
            <person name="Ohm R."/>
            <person name="Martin F."/>
            <person name="Silar P."/>
            <person name="Natvig D."/>
            <person name="Lalanne C."/>
            <person name="Gautier V."/>
            <person name="Ament-Velasquez S.L."/>
            <person name="Kruys A."/>
            <person name="Hutchinson M.I."/>
            <person name="Powell A.J."/>
            <person name="Barry K."/>
            <person name="Miller A.N."/>
            <person name="Grigoriev I.V."/>
            <person name="Debuchy R."/>
            <person name="Gladieux P."/>
            <person name="Thoren M.H."/>
            <person name="Johannesson H."/>
        </authorList>
    </citation>
    <scope>NUCLEOTIDE SEQUENCE</scope>
    <source>
        <strain evidence="2">PSN4</strain>
    </source>
</reference>
<keyword evidence="1" id="KW-1133">Transmembrane helix</keyword>
<evidence type="ECO:0000313" key="3">
    <source>
        <dbReference type="Proteomes" id="UP001239445"/>
    </source>
</evidence>
<name>A0AAJ0BL38_9PEZI</name>
<evidence type="ECO:0000313" key="2">
    <source>
        <dbReference type="EMBL" id="KAK1759094.1"/>
    </source>
</evidence>
<protein>
    <submittedName>
        <fullName evidence="2">Uncharacterized protein</fullName>
    </submittedName>
</protein>
<sequence length="125" mass="13735">MAVAKAVAQRLVVAVGVVVVVAFLYLGVFFLWVRKVYQQALGALSYPEYSLWAKSDSTELRFLVEHKMFGIDDLGWVIKGDDVSDRRGGGIAPNDWREAPALTPSLIAHSSTRPPKSVLSVRFSA</sequence>
<keyword evidence="3" id="KW-1185">Reference proteome</keyword>
<proteinExistence type="predicted"/>
<evidence type="ECO:0000256" key="1">
    <source>
        <dbReference type="SAM" id="Phobius"/>
    </source>
</evidence>
<dbReference type="AlphaFoldDB" id="A0AAJ0BL38"/>
<feature type="transmembrane region" description="Helical" evidence="1">
    <location>
        <begin position="12"/>
        <end position="33"/>
    </location>
</feature>
<dbReference type="Proteomes" id="UP001239445">
    <property type="component" value="Unassembled WGS sequence"/>
</dbReference>
<dbReference type="EMBL" id="MU839828">
    <property type="protein sequence ID" value="KAK1759094.1"/>
    <property type="molecule type" value="Genomic_DNA"/>
</dbReference>